<feature type="domain" description="POTRA" evidence="10">
    <location>
        <begin position="120"/>
        <end position="191"/>
    </location>
</feature>
<keyword evidence="6 9" id="KW-0472">Membrane</keyword>
<feature type="compositionally biased region" description="Basic and acidic residues" evidence="8">
    <location>
        <begin position="41"/>
        <end position="56"/>
    </location>
</feature>
<dbReference type="Pfam" id="PF03799">
    <property type="entry name" value="FtsQ_DivIB_C"/>
    <property type="match status" value="1"/>
</dbReference>
<dbReference type="PANTHER" id="PTHR37820:SF1">
    <property type="entry name" value="CELL DIVISION PROTEIN FTSQ"/>
    <property type="match status" value="1"/>
</dbReference>
<dbReference type="GO" id="GO:0005886">
    <property type="term" value="C:plasma membrane"/>
    <property type="evidence" value="ECO:0007669"/>
    <property type="project" value="TreeGrafter"/>
</dbReference>
<keyword evidence="4 9" id="KW-0812">Transmembrane</keyword>
<evidence type="ECO:0000256" key="5">
    <source>
        <dbReference type="ARBA" id="ARBA00022989"/>
    </source>
</evidence>
<keyword evidence="12" id="KW-1185">Reference proteome</keyword>
<evidence type="ECO:0000313" key="12">
    <source>
        <dbReference type="Proteomes" id="UP000307380"/>
    </source>
</evidence>
<evidence type="ECO:0000256" key="6">
    <source>
        <dbReference type="ARBA" id="ARBA00023136"/>
    </source>
</evidence>
<evidence type="ECO:0000259" key="10">
    <source>
        <dbReference type="PROSITE" id="PS51779"/>
    </source>
</evidence>
<feature type="compositionally biased region" description="Basic and acidic residues" evidence="8">
    <location>
        <begin position="20"/>
        <end position="31"/>
    </location>
</feature>
<comment type="caution">
    <text evidence="11">The sequence shown here is derived from an EMBL/GenBank/DDBJ whole genome shotgun (WGS) entry which is preliminary data.</text>
</comment>
<dbReference type="InterPro" id="IPR005548">
    <property type="entry name" value="Cell_div_FtsQ/DivIB_C"/>
</dbReference>
<evidence type="ECO:0000256" key="1">
    <source>
        <dbReference type="ARBA" id="ARBA00004370"/>
    </source>
</evidence>
<evidence type="ECO:0000256" key="9">
    <source>
        <dbReference type="SAM" id="Phobius"/>
    </source>
</evidence>
<evidence type="ECO:0000256" key="2">
    <source>
        <dbReference type="ARBA" id="ARBA00022475"/>
    </source>
</evidence>
<dbReference type="PANTHER" id="PTHR37820">
    <property type="entry name" value="CELL DIVISION PROTEIN DIVIB"/>
    <property type="match status" value="1"/>
</dbReference>
<dbReference type="GO" id="GO:0051301">
    <property type="term" value="P:cell division"/>
    <property type="evidence" value="ECO:0007669"/>
    <property type="project" value="UniProtKB-KW"/>
</dbReference>
<feature type="transmembrane region" description="Helical" evidence="9">
    <location>
        <begin position="100"/>
        <end position="119"/>
    </location>
</feature>
<keyword evidence="2" id="KW-1003">Cell membrane</keyword>
<dbReference type="Proteomes" id="UP000307380">
    <property type="component" value="Unassembled WGS sequence"/>
</dbReference>
<dbReference type="PROSITE" id="PS51779">
    <property type="entry name" value="POTRA"/>
    <property type="match status" value="1"/>
</dbReference>
<dbReference type="InterPro" id="IPR050487">
    <property type="entry name" value="FtsQ_DivIB"/>
</dbReference>
<keyword evidence="5 9" id="KW-1133">Transmembrane helix</keyword>
<dbReference type="InterPro" id="IPR013685">
    <property type="entry name" value="POTRA_FtsQ_type"/>
</dbReference>
<organism evidence="11 12">
    <name type="scientific">Orlajensenia flava</name>
    <dbReference type="NCBI Taxonomy" id="2565934"/>
    <lineage>
        <taxon>Bacteria</taxon>
        <taxon>Bacillati</taxon>
        <taxon>Actinomycetota</taxon>
        <taxon>Actinomycetes</taxon>
        <taxon>Micrococcales</taxon>
        <taxon>Microbacteriaceae</taxon>
        <taxon>Orlajensenia</taxon>
    </lineage>
</organism>
<evidence type="ECO:0000256" key="4">
    <source>
        <dbReference type="ARBA" id="ARBA00022692"/>
    </source>
</evidence>
<gene>
    <name evidence="11" type="ORF">E6C70_04895</name>
</gene>
<feature type="region of interest" description="Disordered" evidence="8">
    <location>
        <begin position="1"/>
        <end position="82"/>
    </location>
</feature>
<evidence type="ECO:0000313" key="11">
    <source>
        <dbReference type="EMBL" id="THG35389.1"/>
    </source>
</evidence>
<keyword evidence="7" id="KW-0131">Cell cycle</keyword>
<dbReference type="AlphaFoldDB" id="A0A4S4FWM5"/>
<keyword evidence="3" id="KW-0132">Cell division</keyword>
<evidence type="ECO:0000256" key="7">
    <source>
        <dbReference type="ARBA" id="ARBA00023306"/>
    </source>
</evidence>
<accession>A0A4S4FWM5</accession>
<proteinExistence type="predicted"/>
<dbReference type="EMBL" id="SSSN01000003">
    <property type="protein sequence ID" value="THG35389.1"/>
    <property type="molecule type" value="Genomic_DNA"/>
</dbReference>
<comment type="subcellular location">
    <subcellularLocation>
        <location evidence="1">Membrane</location>
    </subcellularLocation>
</comment>
<evidence type="ECO:0000256" key="8">
    <source>
        <dbReference type="SAM" id="MobiDB-lite"/>
    </source>
</evidence>
<protein>
    <submittedName>
        <fullName evidence="11">FtsQ-type POTRA domain-containing protein</fullName>
    </submittedName>
</protein>
<name>A0A4S4FWM5_9MICO</name>
<dbReference type="Pfam" id="PF08478">
    <property type="entry name" value="POTRA_1"/>
    <property type="match status" value="1"/>
</dbReference>
<evidence type="ECO:0000256" key="3">
    <source>
        <dbReference type="ARBA" id="ARBA00022618"/>
    </source>
</evidence>
<dbReference type="OrthoDB" id="4793367at2"/>
<reference evidence="11 12" key="1">
    <citation type="submission" date="2019-04" db="EMBL/GenBank/DDBJ databases">
        <authorList>
            <person name="Jiang L."/>
        </authorList>
    </citation>
    <scope>NUCLEOTIDE SEQUENCE [LARGE SCALE GENOMIC DNA]</scope>
    <source>
        <strain evidence="11 12">YIM 131861</strain>
    </source>
</reference>
<sequence>MKRPQGFDARAHAPASSVDRTPEASSVDRDAATGPIPVDSTADRRPPRADSTESERATAQPTSDRSARSRIRAAARERKRDERAEVRRFTVASRRRRRNWLIAGGALLGMIGIVAAVAFSPVTAVRVIQVEGASRVPPASIVTALGDQLGTPLALVDEGAVHRALSTFTLIQSYSVEAHPPDTLVVRIVERDPVGSEKTASGYDLVDSAGVVISSTPDRPAGYPVLVVTTPRALAAAGEVVRSLPADVRAQLDQVRAETKDDVTLTLTTGPTVVWGSAEDSVLKAAVFARLVAAAPGASRYDVSSPSNPVYD</sequence>
<dbReference type="RefSeq" id="WP_136422756.1">
    <property type="nucleotide sequence ID" value="NZ_SSSN01000003.1"/>
</dbReference>
<dbReference type="Gene3D" id="3.10.20.310">
    <property type="entry name" value="membrane protein fhac"/>
    <property type="match status" value="1"/>
</dbReference>
<dbReference type="InterPro" id="IPR034746">
    <property type="entry name" value="POTRA"/>
</dbReference>